<evidence type="ECO:0000256" key="2">
    <source>
        <dbReference type="ARBA" id="ARBA00022448"/>
    </source>
</evidence>
<dbReference type="GO" id="GO:0005886">
    <property type="term" value="C:plasma membrane"/>
    <property type="evidence" value="ECO:0007669"/>
    <property type="project" value="UniProtKB-SubCell"/>
</dbReference>
<keyword evidence="12" id="KW-1185">Reference proteome</keyword>
<dbReference type="PANTHER" id="PTHR35011">
    <property type="entry name" value="2,3-DIKETO-L-GULONATE TRAP TRANSPORTER SMALL PERMEASE PROTEIN YIAM"/>
    <property type="match status" value="1"/>
</dbReference>
<dbReference type="GO" id="GO:0015740">
    <property type="term" value="P:C4-dicarboxylate transport"/>
    <property type="evidence" value="ECO:0007669"/>
    <property type="project" value="TreeGrafter"/>
</dbReference>
<evidence type="ECO:0000256" key="1">
    <source>
        <dbReference type="ARBA" id="ARBA00004429"/>
    </source>
</evidence>
<gene>
    <name evidence="11" type="ORF">COL8621_00903</name>
</gene>
<dbReference type="Proteomes" id="UP000202922">
    <property type="component" value="Unassembled WGS sequence"/>
</dbReference>
<dbReference type="InterPro" id="IPR055348">
    <property type="entry name" value="DctQ"/>
</dbReference>
<dbReference type="InterPro" id="IPR007387">
    <property type="entry name" value="TRAP_DctQ"/>
</dbReference>
<evidence type="ECO:0000256" key="3">
    <source>
        <dbReference type="ARBA" id="ARBA00022475"/>
    </source>
</evidence>
<keyword evidence="6 9" id="KW-1133">Transmembrane helix</keyword>
<feature type="transmembrane region" description="Helical" evidence="9">
    <location>
        <begin position="133"/>
        <end position="154"/>
    </location>
</feature>
<evidence type="ECO:0000259" key="10">
    <source>
        <dbReference type="Pfam" id="PF04290"/>
    </source>
</evidence>
<evidence type="ECO:0000256" key="9">
    <source>
        <dbReference type="RuleBase" id="RU369079"/>
    </source>
</evidence>
<protein>
    <recommendedName>
        <fullName evidence="9">TRAP transporter small permease protein</fullName>
    </recommendedName>
</protein>
<evidence type="ECO:0000256" key="6">
    <source>
        <dbReference type="ARBA" id="ARBA00022989"/>
    </source>
</evidence>
<proteinExistence type="inferred from homology"/>
<comment type="subcellular location">
    <subcellularLocation>
        <location evidence="1 9">Cell inner membrane</location>
        <topology evidence="1 9">Multi-pass membrane protein</topology>
    </subcellularLocation>
</comment>
<keyword evidence="4 9" id="KW-0997">Cell inner membrane</keyword>
<feature type="transmembrane region" description="Helical" evidence="9">
    <location>
        <begin position="12"/>
        <end position="38"/>
    </location>
</feature>
<dbReference type="GO" id="GO:0022857">
    <property type="term" value="F:transmembrane transporter activity"/>
    <property type="evidence" value="ECO:0007669"/>
    <property type="project" value="UniProtKB-UniRule"/>
</dbReference>
<feature type="domain" description="Tripartite ATP-independent periplasmic transporters DctQ component" evidence="10">
    <location>
        <begin position="30"/>
        <end position="157"/>
    </location>
</feature>
<reference evidence="12" key="1">
    <citation type="submission" date="2017-05" db="EMBL/GenBank/DDBJ databases">
        <authorList>
            <person name="Rodrigo-Torres L."/>
            <person name="Arahal R. D."/>
            <person name="Lucena T."/>
        </authorList>
    </citation>
    <scope>NUCLEOTIDE SEQUENCE [LARGE SCALE GENOMIC DNA]</scope>
    <source>
        <strain evidence="12">CECT 8621</strain>
    </source>
</reference>
<feature type="transmembrane region" description="Helical" evidence="9">
    <location>
        <begin position="58"/>
        <end position="80"/>
    </location>
</feature>
<dbReference type="EMBL" id="FXYE01000001">
    <property type="protein sequence ID" value="SMX32840.1"/>
    <property type="molecule type" value="Genomic_DNA"/>
</dbReference>
<organism evidence="11 12">
    <name type="scientific">Actibacterium lipolyticum</name>
    <dbReference type="NCBI Taxonomy" id="1524263"/>
    <lineage>
        <taxon>Bacteria</taxon>
        <taxon>Pseudomonadati</taxon>
        <taxon>Pseudomonadota</taxon>
        <taxon>Alphaproteobacteria</taxon>
        <taxon>Rhodobacterales</taxon>
        <taxon>Roseobacteraceae</taxon>
        <taxon>Actibacterium</taxon>
    </lineage>
</organism>
<evidence type="ECO:0000313" key="11">
    <source>
        <dbReference type="EMBL" id="SMX32840.1"/>
    </source>
</evidence>
<evidence type="ECO:0000256" key="4">
    <source>
        <dbReference type="ARBA" id="ARBA00022519"/>
    </source>
</evidence>
<keyword evidence="2 9" id="KW-0813">Transport</keyword>
<evidence type="ECO:0000313" key="12">
    <source>
        <dbReference type="Proteomes" id="UP000202922"/>
    </source>
</evidence>
<dbReference type="OrthoDB" id="2877624at2"/>
<sequence>MQRIETLGRHYGAFLTLCGTVAGALTFGVMCLVVANAVMRYGFNRPIAGTLELTEGALPFMIFLSLALTQFHGGHIKVVLLTQALSPALARAAKVFAMLLGAVLFAWAAYAGWLMAVKSFAMGELERGSIRFPIWPVKFAVFFGLMLLSIQFFLDAIYCALGGNLDEPSQEVTP</sequence>
<comment type="function">
    <text evidence="9">Part of the tripartite ATP-independent periplasmic (TRAP) transport system.</text>
</comment>
<evidence type="ECO:0000256" key="8">
    <source>
        <dbReference type="ARBA" id="ARBA00038436"/>
    </source>
</evidence>
<dbReference type="Pfam" id="PF04290">
    <property type="entry name" value="DctQ"/>
    <property type="match status" value="1"/>
</dbReference>
<comment type="subunit">
    <text evidence="9">The complex comprises the extracytoplasmic solute receptor protein and the two transmembrane proteins.</text>
</comment>
<dbReference type="AlphaFoldDB" id="A0A238JQ96"/>
<dbReference type="RefSeq" id="WP_093966089.1">
    <property type="nucleotide sequence ID" value="NZ_FXYE01000001.1"/>
</dbReference>
<feature type="transmembrane region" description="Helical" evidence="9">
    <location>
        <begin position="92"/>
        <end position="113"/>
    </location>
</feature>
<evidence type="ECO:0000256" key="7">
    <source>
        <dbReference type="ARBA" id="ARBA00023136"/>
    </source>
</evidence>
<keyword evidence="7 9" id="KW-0472">Membrane</keyword>
<name>A0A238JQ96_9RHOB</name>
<evidence type="ECO:0000256" key="5">
    <source>
        <dbReference type="ARBA" id="ARBA00022692"/>
    </source>
</evidence>
<dbReference type="PANTHER" id="PTHR35011:SF10">
    <property type="entry name" value="TRAP TRANSPORTER SMALL PERMEASE PROTEIN"/>
    <property type="match status" value="1"/>
</dbReference>
<keyword evidence="3" id="KW-1003">Cell membrane</keyword>
<comment type="similarity">
    <text evidence="8 9">Belongs to the TRAP transporter small permease family.</text>
</comment>
<keyword evidence="5 9" id="KW-0812">Transmembrane</keyword>
<accession>A0A238JQ96</accession>